<protein>
    <submittedName>
        <fullName evidence="4">Carboxymuconolactone decarboxylase</fullName>
    </submittedName>
</protein>
<dbReference type="Gene3D" id="2.60.120.10">
    <property type="entry name" value="Jelly Rolls"/>
    <property type="match status" value="1"/>
</dbReference>
<feature type="domain" description="Carboxymuconolactone decarboxylase-like" evidence="2">
    <location>
        <begin position="34"/>
        <end position="94"/>
    </location>
</feature>
<dbReference type="Proteomes" id="UP000061468">
    <property type="component" value="Chromosome"/>
</dbReference>
<feature type="chain" id="PRO_5042064823" evidence="1">
    <location>
        <begin position="28"/>
        <end position="382"/>
    </location>
</feature>
<dbReference type="PANTHER" id="PTHR43698">
    <property type="entry name" value="RIBD C-TERMINAL DOMAIN CONTAINING PROTEIN"/>
    <property type="match status" value="1"/>
</dbReference>
<dbReference type="Gene3D" id="1.20.1290.10">
    <property type="entry name" value="AhpD-like"/>
    <property type="match status" value="1"/>
</dbReference>
<dbReference type="InterPro" id="IPR003779">
    <property type="entry name" value="CMD-like"/>
</dbReference>
<keyword evidence="1" id="KW-0732">Signal</keyword>
<dbReference type="Pfam" id="PF02627">
    <property type="entry name" value="CMD"/>
    <property type="match status" value="1"/>
</dbReference>
<dbReference type="SUPFAM" id="SSF69118">
    <property type="entry name" value="AhpD-like"/>
    <property type="match status" value="1"/>
</dbReference>
<dbReference type="CDD" id="cd02233">
    <property type="entry name" value="cupin_HNL-like"/>
    <property type="match status" value="1"/>
</dbReference>
<gene>
    <name evidence="4" type="ORF">AV942_11530</name>
</gene>
<feature type="signal peptide" evidence="1">
    <location>
        <begin position="1"/>
        <end position="27"/>
    </location>
</feature>
<evidence type="ECO:0000259" key="3">
    <source>
        <dbReference type="Pfam" id="PF07883"/>
    </source>
</evidence>
<dbReference type="InterPro" id="IPR013096">
    <property type="entry name" value="Cupin_2"/>
</dbReference>
<sequence>MSQSIRLSLKQVIVTPLLGLCALFVSAVEATEESQSLDKRQAAMIPIAALTASGDVKTLNDALKVGLENGLTVNEIKEIFIHSYAYAGFPRALNGIMTFMDVAAERKAQGITDEVGREATPLPEDYNANSYGHQVRNALVGQDMSNRTTGYAGFVPTIEIFLVEHLFADIFYRDVLTVEDRELLTISMLSAMPGAEAQLTSHMKLSLRVGYSPAQLLEFTRILKDSVSQDSAIRASNVLRSVANIYANIETMPHVIVNNDSTVTQGSPANFSGVAKVSSRFTSPIDGHYRGALVEFEAGSRTAWHTHPKGQTLVIISGKGLVQNEGGDIQEMLPGNVITIPPNTRHWHGAAPDSSMSHIAISTPDNGDTVTWMELVSQEQSH</sequence>
<dbReference type="AlphaFoldDB" id="A0AAC9ADG6"/>
<dbReference type="InterPro" id="IPR011051">
    <property type="entry name" value="RmlC_Cupin_sf"/>
</dbReference>
<evidence type="ECO:0000313" key="4">
    <source>
        <dbReference type="EMBL" id="AMJ78876.1"/>
    </source>
</evidence>
<dbReference type="InterPro" id="IPR029032">
    <property type="entry name" value="AhpD-like"/>
</dbReference>
<dbReference type="InterPro" id="IPR047263">
    <property type="entry name" value="HNL-like_cupin"/>
</dbReference>
<feature type="domain" description="Cupin type-2" evidence="3">
    <location>
        <begin position="293"/>
        <end position="356"/>
    </location>
</feature>
<proteinExistence type="predicted"/>
<dbReference type="EMBL" id="CP013928">
    <property type="protein sequence ID" value="AMJ78876.1"/>
    <property type="molecule type" value="Genomic_DNA"/>
</dbReference>
<dbReference type="GO" id="GO:0051920">
    <property type="term" value="F:peroxiredoxin activity"/>
    <property type="evidence" value="ECO:0007669"/>
    <property type="project" value="InterPro"/>
</dbReference>
<evidence type="ECO:0000313" key="5">
    <source>
        <dbReference type="Proteomes" id="UP000061468"/>
    </source>
</evidence>
<accession>A0AAC9ADG6</accession>
<dbReference type="RefSeq" id="WP_015067394.1">
    <property type="nucleotide sequence ID" value="NZ_CAXGIV010000038.1"/>
</dbReference>
<reference evidence="4 5" key="1">
    <citation type="submission" date="2015-12" db="EMBL/GenBank/DDBJ databases">
        <title>Intraspecies pangenome expansion in the marine bacterium Alteromonas.</title>
        <authorList>
            <person name="Lopez-Perez M."/>
            <person name="Rodriguez-Valera F."/>
        </authorList>
    </citation>
    <scope>NUCLEOTIDE SEQUENCE [LARGE SCALE GENOMIC DNA]</scope>
    <source>
        <strain evidence="4 5">UM8</strain>
    </source>
</reference>
<dbReference type="InterPro" id="IPR014710">
    <property type="entry name" value="RmlC-like_jellyroll"/>
</dbReference>
<dbReference type="PANTHER" id="PTHR43698:SF1">
    <property type="entry name" value="BLL4564 PROTEIN"/>
    <property type="match status" value="1"/>
</dbReference>
<dbReference type="SUPFAM" id="SSF51182">
    <property type="entry name" value="RmlC-like cupins"/>
    <property type="match status" value="1"/>
</dbReference>
<organism evidence="4 5">
    <name type="scientific">Alteromonas mediterranea</name>
    <dbReference type="NCBI Taxonomy" id="314275"/>
    <lineage>
        <taxon>Bacteria</taxon>
        <taxon>Pseudomonadati</taxon>
        <taxon>Pseudomonadota</taxon>
        <taxon>Gammaproteobacteria</taxon>
        <taxon>Alteromonadales</taxon>
        <taxon>Alteromonadaceae</taxon>
        <taxon>Alteromonas/Salinimonas group</taxon>
        <taxon>Alteromonas</taxon>
    </lineage>
</organism>
<evidence type="ECO:0000256" key="1">
    <source>
        <dbReference type="SAM" id="SignalP"/>
    </source>
</evidence>
<dbReference type="Pfam" id="PF07883">
    <property type="entry name" value="Cupin_2"/>
    <property type="match status" value="1"/>
</dbReference>
<name>A0AAC9ADG6_9ALTE</name>
<evidence type="ECO:0000259" key="2">
    <source>
        <dbReference type="Pfam" id="PF02627"/>
    </source>
</evidence>